<gene>
    <name evidence="2" type="ORF">RBSH_02327</name>
</gene>
<proteinExistence type="predicted"/>
<name>K5E934_RHOBT</name>
<comment type="caution">
    <text evidence="2">The sequence shown here is derived from an EMBL/GenBank/DDBJ whole genome shotgun (WGS) entry which is preliminary data.</text>
</comment>
<dbReference type="RefSeq" id="WP_007332101.1">
    <property type="nucleotide sequence ID" value="NZ_AMCW01000063.1"/>
</dbReference>
<dbReference type="Proteomes" id="UP000007993">
    <property type="component" value="Unassembled WGS sequence"/>
</dbReference>
<evidence type="ECO:0000313" key="3">
    <source>
        <dbReference type="Proteomes" id="UP000007993"/>
    </source>
</evidence>
<dbReference type="EMBL" id="AMCW01000063">
    <property type="protein sequence ID" value="EKK02291.1"/>
    <property type="molecule type" value="Genomic_DNA"/>
</dbReference>
<protein>
    <submittedName>
        <fullName evidence="2">Uncharacterized protein</fullName>
    </submittedName>
</protein>
<reference evidence="2 3" key="1">
    <citation type="journal article" date="2013" name="Mar. Genomics">
        <title>Expression of sulfatases in Rhodopirellula baltica and the diversity of sulfatases in the genus Rhodopirellula.</title>
        <authorList>
            <person name="Wegner C.E."/>
            <person name="Richter-Heitmann T."/>
            <person name="Klindworth A."/>
            <person name="Klockow C."/>
            <person name="Richter M."/>
            <person name="Achstetter T."/>
            <person name="Glockner F.O."/>
            <person name="Harder J."/>
        </authorList>
    </citation>
    <scope>NUCLEOTIDE SEQUENCE [LARGE SCALE GENOMIC DNA]</scope>
    <source>
        <strain evidence="2 3">SH28</strain>
    </source>
</reference>
<dbReference type="AlphaFoldDB" id="K5E934"/>
<accession>K5E934</accession>
<sequence>MARRNPGQPLEYAIETLRQTIAANLRIEPDRLKFGPLPDNGIGKRGTAGDHWQIHYRGDWRELPWHPEGPEGVTRDHVRQWHGVPTDDNRASE</sequence>
<dbReference type="PATRIC" id="fig|993517.3.peg.2518"/>
<feature type="region of interest" description="Disordered" evidence="1">
    <location>
        <begin position="63"/>
        <end position="93"/>
    </location>
</feature>
<evidence type="ECO:0000313" key="2">
    <source>
        <dbReference type="EMBL" id="EKK02291.1"/>
    </source>
</evidence>
<evidence type="ECO:0000256" key="1">
    <source>
        <dbReference type="SAM" id="MobiDB-lite"/>
    </source>
</evidence>
<organism evidence="2 3">
    <name type="scientific">Rhodopirellula baltica SH28</name>
    <dbReference type="NCBI Taxonomy" id="993517"/>
    <lineage>
        <taxon>Bacteria</taxon>
        <taxon>Pseudomonadati</taxon>
        <taxon>Planctomycetota</taxon>
        <taxon>Planctomycetia</taxon>
        <taxon>Pirellulales</taxon>
        <taxon>Pirellulaceae</taxon>
        <taxon>Rhodopirellula</taxon>
    </lineage>
</organism>